<evidence type="ECO:0000313" key="2">
    <source>
        <dbReference type="Proteomes" id="UP000281553"/>
    </source>
</evidence>
<organism evidence="1 2">
    <name type="scientific">Dibothriocephalus latus</name>
    <name type="common">Fish tapeworm</name>
    <name type="synonym">Diphyllobothrium latum</name>
    <dbReference type="NCBI Taxonomy" id="60516"/>
    <lineage>
        <taxon>Eukaryota</taxon>
        <taxon>Metazoa</taxon>
        <taxon>Spiralia</taxon>
        <taxon>Lophotrochozoa</taxon>
        <taxon>Platyhelminthes</taxon>
        <taxon>Cestoda</taxon>
        <taxon>Eucestoda</taxon>
        <taxon>Diphyllobothriidea</taxon>
        <taxon>Diphyllobothriidae</taxon>
        <taxon>Dibothriocephalus</taxon>
    </lineage>
</organism>
<name>A0A3P6QV07_DIBLA</name>
<sequence>MLRPIFHTLLVCYRRRPTLRALHWRPSARCWRKFQKLRKDARAAELNGCPVAPSPRFILMSHK</sequence>
<gene>
    <name evidence="1" type="ORF">DILT_LOCUS538</name>
</gene>
<evidence type="ECO:0000313" key="1">
    <source>
        <dbReference type="EMBL" id="VDK33958.1"/>
    </source>
</evidence>
<dbReference type="EMBL" id="UYRU01002314">
    <property type="protein sequence ID" value="VDK33958.1"/>
    <property type="molecule type" value="Genomic_DNA"/>
</dbReference>
<accession>A0A3P6QV07</accession>
<keyword evidence="2" id="KW-1185">Reference proteome</keyword>
<protein>
    <submittedName>
        <fullName evidence="1">Uncharacterized protein</fullName>
    </submittedName>
</protein>
<dbReference type="AlphaFoldDB" id="A0A3P6QV07"/>
<proteinExistence type="predicted"/>
<reference evidence="1 2" key="1">
    <citation type="submission" date="2018-11" db="EMBL/GenBank/DDBJ databases">
        <authorList>
            <consortium name="Pathogen Informatics"/>
        </authorList>
    </citation>
    <scope>NUCLEOTIDE SEQUENCE [LARGE SCALE GENOMIC DNA]</scope>
</reference>
<dbReference type="Proteomes" id="UP000281553">
    <property type="component" value="Unassembled WGS sequence"/>
</dbReference>